<keyword evidence="8" id="KW-0539">Nucleus</keyword>
<reference evidence="13 14" key="1">
    <citation type="submission" date="2019-06" db="EMBL/GenBank/DDBJ databases">
        <title>A chromosomal-level reference genome of Carpinus fangiana (Coryloideae, Betulaceae).</title>
        <authorList>
            <person name="Yang X."/>
            <person name="Wang Z."/>
            <person name="Zhang L."/>
            <person name="Hao G."/>
            <person name="Liu J."/>
            <person name="Yang Y."/>
        </authorList>
    </citation>
    <scope>NUCLEOTIDE SEQUENCE [LARGE SCALE GENOMIC DNA]</scope>
    <source>
        <strain evidence="13">Cfa_2016G</strain>
        <tissue evidence="13">Leaf</tissue>
    </source>
</reference>
<dbReference type="GO" id="GO:0000978">
    <property type="term" value="F:RNA polymerase II cis-regulatory region sequence-specific DNA binding"/>
    <property type="evidence" value="ECO:0007669"/>
    <property type="project" value="TreeGrafter"/>
</dbReference>
<feature type="region of interest" description="Disordered" evidence="11">
    <location>
        <begin position="1"/>
        <end position="41"/>
    </location>
</feature>
<evidence type="ECO:0000256" key="5">
    <source>
        <dbReference type="ARBA" id="ARBA00023016"/>
    </source>
</evidence>
<dbReference type="GO" id="GO:0034605">
    <property type="term" value="P:cellular response to heat"/>
    <property type="evidence" value="ECO:0007669"/>
    <property type="project" value="TreeGrafter"/>
</dbReference>
<dbReference type="OrthoDB" id="60033at2759"/>
<dbReference type="Pfam" id="PF00447">
    <property type="entry name" value="HSF_DNA-bind"/>
    <property type="match status" value="1"/>
</dbReference>
<keyword evidence="3" id="KW-0597">Phosphoprotein</keyword>
<dbReference type="InterPro" id="IPR036390">
    <property type="entry name" value="WH_DNA-bd_sf"/>
</dbReference>
<keyword evidence="4" id="KW-0805">Transcription regulation</keyword>
<dbReference type="SMART" id="SM00415">
    <property type="entry name" value="HSF"/>
    <property type="match status" value="1"/>
</dbReference>
<keyword evidence="7" id="KW-0804">Transcription</keyword>
<evidence type="ECO:0000313" key="13">
    <source>
        <dbReference type="EMBL" id="KAE8077850.1"/>
    </source>
</evidence>
<dbReference type="GO" id="GO:0005634">
    <property type="term" value="C:nucleus"/>
    <property type="evidence" value="ECO:0007669"/>
    <property type="project" value="UniProtKB-SubCell"/>
</dbReference>
<feature type="coiled-coil region" evidence="10">
    <location>
        <begin position="201"/>
        <end position="268"/>
    </location>
</feature>
<evidence type="ECO:0000256" key="3">
    <source>
        <dbReference type="ARBA" id="ARBA00022553"/>
    </source>
</evidence>
<feature type="domain" description="HSF-type DNA-binding" evidence="12">
    <location>
        <begin position="168"/>
        <end position="192"/>
    </location>
</feature>
<evidence type="ECO:0000256" key="1">
    <source>
        <dbReference type="ARBA" id="ARBA00004123"/>
    </source>
</evidence>
<evidence type="ECO:0000256" key="2">
    <source>
        <dbReference type="ARBA" id="ARBA00011233"/>
    </source>
</evidence>
<dbReference type="PANTHER" id="PTHR10015:SF337">
    <property type="entry name" value="HEAT STRESS TRANSCRIPTION FACTOR A-3"/>
    <property type="match status" value="1"/>
</dbReference>
<comment type="subcellular location">
    <subcellularLocation>
        <location evidence="1">Nucleus</location>
    </subcellularLocation>
</comment>
<comment type="subunit">
    <text evidence="2">Homotrimer.</text>
</comment>
<dbReference type="Proteomes" id="UP000327013">
    <property type="component" value="Chromosome 6"/>
</dbReference>
<dbReference type="GO" id="GO:0003700">
    <property type="term" value="F:DNA-binding transcription factor activity"/>
    <property type="evidence" value="ECO:0007669"/>
    <property type="project" value="InterPro"/>
</dbReference>
<dbReference type="PROSITE" id="PS00434">
    <property type="entry name" value="HSF_DOMAIN"/>
    <property type="match status" value="1"/>
</dbReference>
<dbReference type="AlphaFoldDB" id="A0A5N6RJ85"/>
<keyword evidence="6" id="KW-0238">DNA-binding</keyword>
<dbReference type="EMBL" id="CM017326">
    <property type="protein sequence ID" value="KAE8077850.1"/>
    <property type="molecule type" value="Genomic_DNA"/>
</dbReference>
<organism evidence="13 14">
    <name type="scientific">Carpinus fangiana</name>
    <dbReference type="NCBI Taxonomy" id="176857"/>
    <lineage>
        <taxon>Eukaryota</taxon>
        <taxon>Viridiplantae</taxon>
        <taxon>Streptophyta</taxon>
        <taxon>Embryophyta</taxon>
        <taxon>Tracheophyta</taxon>
        <taxon>Spermatophyta</taxon>
        <taxon>Magnoliopsida</taxon>
        <taxon>eudicotyledons</taxon>
        <taxon>Gunneridae</taxon>
        <taxon>Pentapetalae</taxon>
        <taxon>rosids</taxon>
        <taxon>fabids</taxon>
        <taxon>Fagales</taxon>
        <taxon>Betulaceae</taxon>
        <taxon>Carpinus</taxon>
    </lineage>
</organism>
<evidence type="ECO:0000256" key="9">
    <source>
        <dbReference type="RuleBase" id="RU004020"/>
    </source>
</evidence>
<evidence type="ECO:0000256" key="4">
    <source>
        <dbReference type="ARBA" id="ARBA00023015"/>
    </source>
</evidence>
<evidence type="ECO:0000256" key="11">
    <source>
        <dbReference type="SAM" id="MobiDB-lite"/>
    </source>
</evidence>
<dbReference type="Gene3D" id="1.10.10.10">
    <property type="entry name" value="Winged helix-like DNA-binding domain superfamily/Winged helix DNA-binding domain"/>
    <property type="match status" value="1"/>
</dbReference>
<keyword evidence="14" id="KW-1185">Reference proteome</keyword>
<proteinExistence type="inferred from homology"/>
<comment type="similarity">
    <text evidence="9">Belongs to the HSF family.</text>
</comment>
<keyword evidence="5" id="KW-0346">Stress response</keyword>
<keyword evidence="10" id="KW-0175">Coiled coil</keyword>
<gene>
    <name evidence="13" type="ORF">FH972_016372</name>
</gene>
<dbReference type="GO" id="GO:0006357">
    <property type="term" value="P:regulation of transcription by RNA polymerase II"/>
    <property type="evidence" value="ECO:0007669"/>
    <property type="project" value="TreeGrafter"/>
</dbReference>
<dbReference type="FunFam" id="1.10.10.10:FF:000037">
    <property type="entry name" value="Heat stress transcription factor B-4"/>
    <property type="match status" value="1"/>
</dbReference>
<feature type="compositionally biased region" description="Basic and acidic residues" evidence="11">
    <location>
        <begin position="530"/>
        <end position="545"/>
    </location>
</feature>
<accession>A0A5N6RJ85</accession>
<evidence type="ECO:0000259" key="12">
    <source>
        <dbReference type="PROSITE" id="PS00434"/>
    </source>
</evidence>
<dbReference type="InterPro" id="IPR036388">
    <property type="entry name" value="WH-like_DNA-bd_sf"/>
</dbReference>
<feature type="region of interest" description="Disordered" evidence="11">
    <location>
        <begin position="526"/>
        <end position="545"/>
    </location>
</feature>
<evidence type="ECO:0000313" key="14">
    <source>
        <dbReference type="Proteomes" id="UP000327013"/>
    </source>
</evidence>
<dbReference type="PRINTS" id="PR00056">
    <property type="entry name" value="HSFDOMAIN"/>
</dbReference>
<sequence>MSPENEHFPKSPTGTSTESKGKAPVVETSSSSSAELDSETIGIRLSPIQPETMSQPFSPGSILTDTVASFSGSAPLTDVEAFSTINPSPVFAETARTVSVNSTGGGGDSESVSVPQPLGCLQDNPIPPFLSKTFDLVDNPALDPIISWGPTGESFVVWDTVDFGRLVLPRNFKHNNFSSFVRQLNTYGFRKIDTDRWEFANESFRRGMRHLLKNIQRLQRRKSPQSQQIGIYVGPSTEAGRPALEGEIERLRKEKSMMMQEVAELQQQQQGTLHHMESVNQWLQSAEQRQKQMVSFVAKLLQNPPFLARLQQKKEQREIGSPRVKRKFVKQHQHEMGKSDSSVEEQVVKYQPDWRQLIIPSEAPEVYPVPVEQSEDYFSQGMVTMIEPIGLGSETIPLPSDEFAVVQGFTKTPEQVGERSSRLGTEDLKGNNFMSLQEEVNPMSFVSFPEEIKEEKAFSELSPGIESIIKQEDIWCMGFDASTTMPSSSSELWGIPINYEVPELAVTDGLSDIWDLSSLQVAEASGIDKWTTDEPKDDISENRDP</sequence>
<evidence type="ECO:0000256" key="8">
    <source>
        <dbReference type="ARBA" id="ARBA00023242"/>
    </source>
</evidence>
<name>A0A5N6RJ85_9ROSI</name>
<protein>
    <recommendedName>
        <fullName evidence="12">HSF-type DNA-binding domain-containing protein</fullName>
    </recommendedName>
</protein>
<evidence type="ECO:0000256" key="7">
    <source>
        <dbReference type="ARBA" id="ARBA00023163"/>
    </source>
</evidence>
<dbReference type="InterPro" id="IPR000232">
    <property type="entry name" value="HSF_DNA-bd"/>
</dbReference>
<dbReference type="SUPFAM" id="SSF46785">
    <property type="entry name" value="Winged helix' DNA-binding domain"/>
    <property type="match status" value="1"/>
</dbReference>
<dbReference type="PANTHER" id="PTHR10015">
    <property type="entry name" value="HEAT SHOCK TRANSCRIPTION FACTOR"/>
    <property type="match status" value="1"/>
</dbReference>
<evidence type="ECO:0000256" key="10">
    <source>
        <dbReference type="SAM" id="Coils"/>
    </source>
</evidence>
<evidence type="ECO:0000256" key="6">
    <source>
        <dbReference type="ARBA" id="ARBA00023125"/>
    </source>
</evidence>